<proteinExistence type="predicted"/>
<dbReference type="GO" id="GO:0009231">
    <property type="term" value="P:riboflavin biosynthetic process"/>
    <property type="evidence" value="ECO:0007669"/>
    <property type="project" value="InterPro"/>
</dbReference>
<dbReference type="InterPro" id="IPR024072">
    <property type="entry name" value="DHFR-like_dom_sf"/>
</dbReference>
<organism evidence="5 6">
    <name type="scientific">Dactylosporangium siamense</name>
    <dbReference type="NCBI Taxonomy" id="685454"/>
    <lineage>
        <taxon>Bacteria</taxon>
        <taxon>Bacillati</taxon>
        <taxon>Actinomycetota</taxon>
        <taxon>Actinomycetes</taxon>
        <taxon>Micromonosporales</taxon>
        <taxon>Micromonosporaceae</taxon>
        <taxon>Dactylosporangium</taxon>
    </lineage>
</organism>
<evidence type="ECO:0000256" key="2">
    <source>
        <dbReference type="ARBA" id="ARBA00022857"/>
    </source>
</evidence>
<gene>
    <name evidence="5" type="ORF">Dsi01nite_021950</name>
</gene>
<dbReference type="GO" id="GO:0008703">
    <property type="term" value="F:5-amino-6-(5-phosphoribosylamino)uracil reductase activity"/>
    <property type="evidence" value="ECO:0007669"/>
    <property type="project" value="InterPro"/>
</dbReference>
<keyword evidence="6" id="KW-1185">Reference proteome</keyword>
<dbReference type="Gene3D" id="3.40.430.10">
    <property type="entry name" value="Dihydrofolate Reductase, subunit A"/>
    <property type="match status" value="1"/>
</dbReference>
<protein>
    <recommendedName>
        <fullName evidence="4">Bacterial bifunctional deaminase-reductase C-terminal domain-containing protein</fullName>
    </recommendedName>
</protein>
<dbReference type="RefSeq" id="WP_203846001.1">
    <property type="nucleotide sequence ID" value="NZ_BAAAVW010000001.1"/>
</dbReference>
<comment type="pathway">
    <text evidence="1">Cofactor biosynthesis; riboflavin biosynthesis.</text>
</comment>
<sequence length="238" mass="25262">MQQLYPEPGPVDQAALIDLYAPPPEPSIRVNFVASLDGAGTLGGKSAGLSGPEDKRVFGILRMRCDALVVGAGTVRDEGYRALRLDAERRAWRLAHGLSEFPTLVIVSGRGDLDPAQPALADAPVRPIIVTTRHTAVRDLEETADVIRAGDGHVDLREAVRQLRQRGFAQLLSEGGPILFGSLTVAGLVDELCLTVSPLLAGPGAGRITAGPHLPTPEALTLRHALLADGQLLLRYGR</sequence>
<keyword evidence="2" id="KW-0521">NADP</keyword>
<keyword evidence="3" id="KW-0560">Oxidoreductase</keyword>
<comment type="caution">
    <text evidence="5">The sequence shown here is derived from an EMBL/GenBank/DDBJ whole genome shotgun (WGS) entry which is preliminary data.</text>
</comment>
<evidence type="ECO:0000259" key="4">
    <source>
        <dbReference type="Pfam" id="PF01872"/>
    </source>
</evidence>
<dbReference type="PANTHER" id="PTHR38011:SF7">
    <property type="entry name" value="2,5-DIAMINO-6-RIBOSYLAMINO-4(3H)-PYRIMIDINONE 5'-PHOSPHATE REDUCTASE"/>
    <property type="match status" value="1"/>
</dbReference>
<evidence type="ECO:0000256" key="1">
    <source>
        <dbReference type="ARBA" id="ARBA00005104"/>
    </source>
</evidence>
<dbReference type="EMBL" id="BONQ01000033">
    <property type="protein sequence ID" value="GIG44154.1"/>
    <property type="molecule type" value="Genomic_DNA"/>
</dbReference>
<evidence type="ECO:0000313" key="6">
    <source>
        <dbReference type="Proteomes" id="UP000660611"/>
    </source>
</evidence>
<accession>A0A919U679</accession>
<dbReference type="InterPro" id="IPR050765">
    <property type="entry name" value="Riboflavin_Biosynth_HTPR"/>
</dbReference>
<dbReference type="PANTHER" id="PTHR38011">
    <property type="entry name" value="DIHYDROFOLATE REDUCTASE FAMILY PROTEIN (AFU_ORTHOLOGUE AFUA_8G06820)"/>
    <property type="match status" value="1"/>
</dbReference>
<evidence type="ECO:0000313" key="5">
    <source>
        <dbReference type="EMBL" id="GIG44154.1"/>
    </source>
</evidence>
<dbReference type="SUPFAM" id="SSF53597">
    <property type="entry name" value="Dihydrofolate reductase-like"/>
    <property type="match status" value="1"/>
</dbReference>
<name>A0A919U679_9ACTN</name>
<dbReference type="InterPro" id="IPR002734">
    <property type="entry name" value="RibDG_C"/>
</dbReference>
<dbReference type="Pfam" id="PF01872">
    <property type="entry name" value="RibD_C"/>
    <property type="match status" value="1"/>
</dbReference>
<evidence type="ECO:0000256" key="3">
    <source>
        <dbReference type="ARBA" id="ARBA00023002"/>
    </source>
</evidence>
<dbReference type="Proteomes" id="UP000660611">
    <property type="component" value="Unassembled WGS sequence"/>
</dbReference>
<reference evidence="5" key="1">
    <citation type="submission" date="2021-01" db="EMBL/GenBank/DDBJ databases">
        <title>Whole genome shotgun sequence of Dactylosporangium siamense NBRC 106093.</title>
        <authorList>
            <person name="Komaki H."/>
            <person name="Tamura T."/>
        </authorList>
    </citation>
    <scope>NUCLEOTIDE SEQUENCE</scope>
    <source>
        <strain evidence="5">NBRC 106093</strain>
    </source>
</reference>
<feature type="domain" description="Bacterial bifunctional deaminase-reductase C-terminal" evidence="4">
    <location>
        <begin position="26"/>
        <end position="218"/>
    </location>
</feature>
<dbReference type="AlphaFoldDB" id="A0A919U679"/>